<evidence type="ECO:0000313" key="2">
    <source>
        <dbReference type="Proteomes" id="UP000002168"/>
    </source>
</evidence>
<organism evidence="1 2">
    <name type="scientific">Shewanella woodyi (strain ATCC 51908 / MS32)</name>
    <dbReference type="NCBI Taxonomy" id="392500"/>
    <lineage>
        <taxon>Bacteria</taxon>
        <taxon>Pseudomonadati</taxon>
        <taxon>Pseudomonadota</taxon>
        <taxon>Gammaproteobacteria</taxon>
        <taxon>Alteromonadales</taxon>
        <taxon>Shewanellaceae</taxon>
        <taxon>Shewanella</taxon>
    </lineage>
</organism>
<keyword evidence="2" id="KW-1185">Reference proteome</keyword>
<dbReference type="Proteomes" id="UP000002168">
    <property type="component" value="Chromosome"/>
</dbReference>
<dbReference type="AlphaFoldDB" id="B1KRJ2"/>
<proteinExistence type="predicted"/>
<accession>B1KRJ2</accession>
<reference evidence="1 2" key="1">
    <citation type="submission" date="2008-02" db="EMBL/GenBank/DDBJ databases">
        <title>Complete sequence of Shewanella woodyi ATCC 51908.</title>
        <authorList>
            <consortium name="US DOE Joint Genome Institute"/>
            <person name="Copeland A."/>
            <person name="Lucas S."/>
            <person name="Lapidus A."/>
            <person name="Glavina del Rio T."/>
            <person name="Dalin E."/>
            <person name="Tice H."/>
            <person name="Bruce D."/>
            <person name="Goodwin L."/>
            <person name="Pitluck S."/>
            <person name="Sims D."/>
            <person name="Brettin T."/>
            <person name="Detter J.C."/>
            <person name="Han C."/>
            <person name="Kuske C.R."/>
            <person name="Schmutz J."/>
            <person name="Larimer F."/>
            <person name="Land M."/>
            <person name="Hauser L."/>
            <person name="Kyrpides N."/>
            <person name="Lykidis A."/>
            <person name="Zhao J.-S."/>
            <person name="Richardson P."/>
        </authorList>
    </citation>
    <scope>NUCLEOTIDE SEQUENCE [LARGE SCALE GENOMIC DNA]</scope>
    <source>
        <strain evidence="2">ATCC 51908 / MS32</strain>
    </source>
</reference>
<dbReference type="KEGG" id="swd:Swoo_3492"/>
<dbReference type="STRING" id="392500.Swoo_3492"/>
<evidence type="ECO:0000313" key="1">
    <source>
        <dbReference type="EMBL" id="ACA87757.1"/>
    </source>
</evidence>
<gene>
    <name evidence="1" type="ordered locus">Swoo_3492</name>
</gene>
<dbReference type="HOGENOM" id="CLU_200566_0_0_6"/>
<name>B1KRJ2_SHEWM</name>
<protein>
    <submittedName>
        <fullName evidence="1">Uncharacterized protein</fullName>
    </submittedName>
</protein>
<sequence length="74" mass="8181">MTREEGIEALAIITEGSISNSVVRKRILDELSELKSIRGHFPAKGILADIQAHSDLKISEETGLLIKEVCFNFV</sequence>
<dbReference type="EMBL" id="CP000961">
    <property type="protein sequence ID" value="ACA87757.1"/>
    <property type="molecule type" value="Genomic_DNA"/>
</dbReference>
<dbReference type="RefSeq" id="WP_012326091.1">
    <property type="nucleotide sequence ID" value="NC_010506.1"/>
</dbReference>